<dbReference type="Pfam" id="PF20705">
    <property type="entry name" value="DUF6821"/>
    <property type="match status" value="2"/>
</dbReference>
<proteinExistence type="predicted"/>
<evidence type="ECO:0000313" key="5">
    <source>
        <dbReference type="Proteomes" id="UP001634393"/>
    </source>
</evidence>
<protein>
    <recommendedName>
        <fullName evidence="3">DUF6821 domain-containing protein</fullName>
    </recommendedName>
</protein>
<dbReference type="InterPro" id="IPR049224">
    <property type="entry name" value="DUF6821"/>
</dbReference>
<feature type="region of interest" description="Disordered" evidence="1">
    <location>
        <begin position="110"/>
        <end position="131"/>
    </location>
</feature>
<evidence type="ECO:0000256" key="1">
    <source>
        <dbReference type="SAM" id="MobiDB-lite"/>
    </source>
</evidence>
<feature type="domain" description="DUF6821" evidence="3">
    <location>
        <begin position="153"/>
        <end position="243"/>
    </location>
</feature>
<comment type="caution">
    <text evidence="4">The sequence shown here is derived from an EMBL/GenBank/DDBJ whole genome shotgun (WGS) entry which is preliminary data.</text>
</comment>
<dbReference type="PANTHER" id="PTHR33646">
    <property type="entry name" value="GB|AAF00631.1"/>
    <property type="match status" value="1"/>
</dbReference>
<organism evidence="4 5">
    <name type="scientific">Penstemon smallii</name>
    <dbReference type="NCBI Taxonomy" id="265156"/>
    <lineage>
        <taxon>Eukaryota</taxon>
        <taxon>Viridiplantae</taxon>
        <taxon>Streptophyta</taxon>
        <taxon>Embryophyta</taxon>
        <taxon>Tracheophyta</taxon>
        <taxon>Spermatophyta</taxon>
        <taxon>Magnoliopsida</taxon>
        <taxon>eudicotyledons</taxon>
        <taxon>Gunneridae</taxon>
        <taxon>Pentapetalae</taxon>
        <taxon>asterids</taxon>
        <taxon>lamiids</taxon>
        <taxon>Lamiales</taxon>
        <taxon>Plantaginaceae</taxon>
        <taxon>Cheloneae</taxon>
        <taxon>Penstemon</taxon>
    </lineage>
</organism>
<keyword evidence="2" id="KW-0812">Transmembrane</keyword>
<dbReference type="EMBL" id="JBJXBP010000003">
    <property type="protein sequence ID" value="KAL3841298.1"/>
    <property type="molecule type" value="Genomic_DNA"/>
</dbReference>
<gene>
    <name evidence="4" type="ORF">ACJIZ3_025889</name>
</gene>
<keyword evidence="5" id="KW-1185">Reference proteome</keyword>
<keyword evidence="2" id="KW-1133">Transmembrane helix</keyword>
<feature type="compositionally biased region" description="Low complexity" evidence="1">
    <location>
        <begin position="115"/>
        <end position="126"/>
    </location>
</feature>
<feature type="transmembrane region" description="Helical" evidence="2">
    <location>
        <begin position="163"/>
        <end position="184"/>
    </location>
</feature>
<name>A0ABD3TY39_9LAMI</name>
<accession>A0ABD3TY39</accession>
<dbReference type="InterPro" id="IPR045883">
    <property type="entry name" value="At4g13530-like"/>
</dbReference>
<keyword evidence="2" id="KW-0472">Membrane</keyword>
<evidence type="ECO:0000259" key="3">
    <source>
        <dbReference type="Pfam" id="PF20705"/>
    </source>
</evidence>
<evidence type="ECO:0000313" key="4">
    <source>
        <dbReference type="EMBL" id="KAL3841298.1"/>
    </source>
</evidence>
<dbReference type="Proteomes" id="UP001634393">
    <property type="component" value="Unassembled WGS sequence"/>
</dbReference>
<dbReference type="AlphaFoldDB" id="A0ABD3TY39"/>
<reference evidence="4 5" key="1">
    <citation type="submission" date="2024-12" db="EMBL/GenBank/DDBJ databases">
        <title>The unique morphological basis and parallel evolutionary history of personate flowers in Penstemon.</title>
        <authorList>
            <person name="Depatie T.H."/>
            <person name="Wessinger C.A."/>
        </authorList>
    </citation>
    <scope>NUCLEOTIDE SEQUENCE [LARGE SCALE GENOMIC DNA]</scope>
    <source>
        <strain evidence="4">WTNN_2</strain>
        <tissue evidence="4">Leaf</tissue>
    </source>
</reference>
<sequence>MDLQDWEILPDEGFLEIHDDGGGSKVYSRRKSSSNKDVFQMNYFVCPPVVLEPIIPPKPQDDDQELLEKNPIEINTCMPPATDLKMKSFDQDNVSLQVFFKKRKDTEFADMKVESPNSNSSNSSSSRGNMAPPQIEQVFQYEEKEDDPAAAADDDDDLNIWKWSLPGGIGAICSFGIAVCIIILNRKNKHPKQNHKFQFQIETNDKRIRQVVEHASKLNEAISAVSGFPVNRAQITFGGYYDAAAAAI</sequence>
<evidence type="ECO:0000256" key="2">
    <source>
        <dbReference type="SAM" id="Phobius"/>
    </source>
</evidence>
<dbReference type="PANTHER" id="PTHR33646:SF2">
    <property type="entry name" value="F20H23.8 PROTEIN"/>
    <property type="match status" value="1"/>
</dbReference>
<feature type="domain" description="DUF6821" evidence="3">
    <location>
        <begin position="90"/>
        <end position="148"/>
    </location>
</feature>